<dbReference type="AlphaFoldDB" id="A0A1J5RFH7"/>
<accession>A0A1J5RFH7</accession>
<dbReference type="PROSITE" id="PS50005">
    <property type="entry name" value="TPR"/>
    <property type="match status" value="2"/>
</dbReference>
<organism evidence="2">
    <name type="scientific">mine drainage metagenome</name>
    <dbReference type="NCBI Taxonomy" id="410659"/>
    <lineage>
        <taxon>unclassified sequences</taxon>
        <taxon>metagenomes</taxon>
        <taxon>ecological metagenomes</taxon>
    </lineage>
</organism>
<comment type="caution">
    <text evidence="2">The sequence shown here is derived from an EMBL/GenBank/DDBJ whole genome shotgun (WGS) entry which is preliminary data.</text>
</comment>
<dbReference type="SUPFAM" id="SSF48452">
    <property type="entry name" value="TPR-like"/>
    <property type="match status" value="2"/>
</dbReference>
<reference evidence="2" key="1">
    <citation type="submission" date="2016-10" db="EMBL/GenBank/DDBJ databases">
        <title>Sequence of Gallionella enrichment culture.</title>
        <authorList>
            <person name="Poehlein A."/>
            <person name="Muehling M."/>
            <person name="Daniel R."/>
        </authorList>
    </citation>
    <scope>NUCLEOTIDE SEQUENCE</scope>
</reference>
<dbReference type="PANTHER" id="PTHR12558:SF13">
    <property type="entry name" value="CELL DIVISION CYCLE PROTEIN 27 HOMOLOG"/>
    <property type="match status" value="1"/>
</dbReference>
<name>A0A1J5RFH7_9ZZZZ</name>
<dbReference type="Pfam" id="PF13181">
    <property type="entry name" value="TPR_8"/>
    <property type="match status" value="1"/>
</dbReference>
<evidence type="ECO:0000313" key="2">
    <source>
        <dbReference type="EMBL" id="OIQ90751.1"/>
    </source>
</evidence>
<evidence type="ECO:0000256" key="1">
    <source>
        <dbReference type="SAM" id="MobiDB-lite"/>
    </source>
</evidence>
<sequence>MSMKKLIIAALLSSSFVYVHAQNFDAGKKMYYSQRFLSANNEFQQEIAANPNDGRAYFWQILSLSELNRIVDAKKIMAKIPQTITGNPYINIARGFIALNDKDSIGAKKYFIDAIGNERRKDPAIQLAVAIANVESNNGDNLYAINLLEEASRKDKKDAELFITEGDAYRKLFDGSKAFASYNNAIEADKSNAVAYYRLGKIFQTQNNRDLFLSYFNKAVEYDPKYAPAYYQLFYSFYKSSAEKAKSYLDLFIANSDNSTQNDYLKVDMYYLLKNYADAVKTGNQIVNAEGNKTEARIYKLLAYCYDEQNNLPDAETQLKKYFSYDTDTAHYAAQDFDLMGKILENKNKMDEAAMWYQKAFARESDKIKQLNYATKLSAFYKKQRDFINQSLWLKELYKLKTNPNNVDLFNLGVAEYSAKQYKVADSVFAIYQNKYPEQPFGYYWRAKSNAAIDTAMETGIAVPHYENLITVASKDLTNATYKKWVIQAYGYIAAFKANKDKQYDSALVCYNKILSIDSTNADALRYKDILEKMIQNNHPDSSSNSQVDENRNMEEKKEDKKGNN</sequence>
<dbReference type="InterPro" id="IPR019734">
    <property type="entry name" value="TPR_rpt"/>
</dbReference>
<protein>
    <submittedName>
        <fullName evidence="2">Tetratricopeptide repeat protein</fullName>
    </submittedName>
</protein>
<proteinExistence type="predicted"/>
<dbReference type="PANTHER" id="PTHR12558">
    <property type="entry name" value="CELL DIVISION CYCLE 16,23,27"/>
    <property type="match status" value="1"/>
</dbReference>
<feature type="compositionally biased region" description="Basic and acidic residues" evidence="1">
    <location>
        <begin position="549"/>
        <end position="565"/>
    </location>
</feature>
<feature type="region of interest" description="Disordered" evidence="1">
    <location>
        <begin position="536"/>
        <end position="565"/>
    </location>
</feature>
<gene>
    <name evidence="2" type="ORF">GALL_273600</name>
</gene>
<feature type="compositionally biased region" description="Polar residues" evidence="1">
    <location>
        <begin position="536"/>
        <end position="548"/>
    </location>
</feature>
<dbReference type="InterPro" id="IPR011990">
    <property type="entry name" value="TPR-like_helical_dom_sf"/>
</dbReference>
<dbReference type="EMBL" id="MLJW01000281">
    <property type="protein sequence ID" value="OIQ90751.1"/>
    <property type="molecule type" value="Genomic_DNA"/>
</dbReference>
<dbReference type="SMART" id="SM00028">
    <property type="entry name" value="TPR"/>
    <property type="match status" value="5"/>
</dbReference>
<dbReference type="Gene3D" id="1.25.40.10">
    <property type="entry name" value="Tetratricopeptide repeat domain"/>
    <property type="match status" value="2"/>
</dbReference>